<dbReference type="EMBL" id="AMCI01004351">
    <property type="protein sequence ID" value="EJW98258.1"/>
    <property type="molecule type" value="Genomic_DNA"/>
</dbReference>
<comment type="caution">
    <text evidence="1">The sequence shown here is derived from an EMBL/GenBank/DDBJ whole genome shotgun (WGS) entry which is preliminary data.</text>
</comment>
<organism evidence="1">
    <name type="scientific">gut metagenome</name>
    <dbReference type="NCBI Taxonomy" id="749906"/>
    <lineage>
        <taxon>unclassified sequences</taxon>
        <taxon>metagenomes</taxon>
        <taxon>organismal metagenomes</taxon>
    </lineage>
</organism>
<protein>
    <submittedName>
        <fullName evidence="1">Uncharacterized protein</fullName>
    </submittedName>
</protein>
<gene>
    <name evidence="1" type="ORF">EVA_13636</name>
</gene>
<sequence>MTERNKKLLFNTAYIYHKERLEKKLKKEKEKFEKLCEIKLPARQGIRGGMNTKI</sequence>
<feature type="non-terminal residue" evidence="1">
    <location>
        <position position="54"/>
    </location>
</feature>
<reference evidence="1" key="1">
    <citation type="journal article" date="2012" name="PLoS ONE">
        <title>Gene sets for utilization of primary and secondary nutrition supplies in the distal gut of endangered iberian lynx.</title>
        <authorList>
            <person name="Alcaide M."/>
            <person name="Messina E."/>
            <person name="Richter M."/>
            <person name="Bargiela R."/>
            <person name="Peplies J."/>
            <person name="Huws S.A."/>
            <person name="Newbold C.J."/>
            <person name="Golyshin P.N."/>
            <person name="Simon M.A."/>
            <person name="Lopez G."/>
            <person name="Yakimov M.M."/>
            <person name="Ferrer M."/>
        </authorList>
    </citation>
    <scope>NUCLEOTIDE SEQUENCE</scope>
</reference>
<proteinExistence type="predicted"/>
<name>J9FUS9_9ZZZZ</name>
<dbReference type="AlphaFoldDB" id="J9FUS9"/>
<evidence type="ECO:0000313" key="1">
    <source>
        <dbReference type="EMBL" id="EJW98258.1"/>
    </source>
</evidence>
<accession>J9FUS9</accession>